<dbReference type="AlphaFoldDB" id="A0A564Z2J8"/>
<evidence type="ECO:0000313" key="2">
    <source>
        <dbReference type="Proteomes" id="UP000321570"/>
    </source>
</evidence>
<dbReference type="EMBL" id="CABIJS010000555">
    <property type="protein sequence ID" value="VUZ53183.1"/>
    <property type="molecule type" value="Genomic_DNA"/>
</dbReference>
<organism evidence="1 2">
    <name type="scientific">Hymenolepis diminuta</name>
    <name type="common">Rat tapeworm</name>
    <dbReference type="NCBI Taxonomy" id="6216"/>
    <lineage>
        <taxon>Eukaryota</taxon>
        <taxon>Metazoa</taxon>
        <taxon>Spiralia</taxon>
        <taxon>Lophotrochozoa</taxon>
        <taxon>Platyhelminthes</taxon>
        <taxon>Cestoda</taxon>
        <taxon>Eucestoda</taxon>
        <taxon>Cyclophyllidea</taxon>
        <taxon>Hymenolepididae</taxon>
        <taxon>Hymenolepis</taxon>
    </lineage>
</organism>
<sequence>MRNILLKILKCLKARQYIRNVVPQHLGYESHMFLGKDLRVYAGADTDAIVNTLITIVVKPPWIDSVTLYVSQQDSAPCHRTLKTQDMINDRKFLSLCHVTLSFCPPLYY</sequence>
<reference evidence="1 2" key="1">
    <citation type="submission" date="2019-07" db="EMBL/GenBank/DDBJ databases">
        <authorList>
            <person name="Jastrzebski P J."/>
            <person name="Paukszto L."/>
            <person name="Jastrzebski P J."/>
        </authorList>
    </citation>
    <scope>NUCLEOTIDE SEQUENCE [LARGE SCALE GENOMIC DNA]</scope>
    <source>
        <strain evidence="1 2">WMS-il1</strain>
    </source>
</reference>
<accession>A0A564Z2J8</accession>
<proteinExistence type="predicted"/>
<evidence type="ECO:0000313" key="1">
    <source>
        <dbReference type="EMBL" id="VUZ53183.1"/>
    </source>
</evidence>
<keyword evidence="2" id="KW-1185">Reference proteome</keyword>
<name>A0A564Z2J8_HYMDI</name>
<protein>
    <submittedName>
        <fullName evidence="1">Uncharacterized protein</fullName>
    </submittedName>
</protein>
<dbReference type="Proteomes" id="UP000321570">
    <property type="component" value="Unassembled WGS sequence"/>
</dbReference>
<gene>
    <name evidence="1" type="ORF">WMSIL1_LOCUS11708</name>
</gene>